<dbReference type="PaxDb" id="65489-OBART03G24100.1"/>
<dbReference type="Proteomes" id="UP000026960">
    <property type="component" value="Chromosome 3"/>
</dbReference>
<feature type="transmembrane region" description="Helical" evidence="2">
    <location>
        <begin position="12"/>
        <end position="32"/>
    </location>
</feature>
<dbReference type="AlphaFoldDB" id="A0A0D3FKQ0"/>
<protein>
    <submittedName>
        <fullName evidence="3">Uncharacterized protein</fullName>
    </submittedName>
</protein>
<evidence type="ECO:0000256" key="2">
    <source>
        <dbReference type="SAM" id="Phobius"/>
    </source>
</evidence>
<accession>A0A0D3FKQ0</accession>
<evidence type="ECO:0000313" key="3">
    <source>
        <dbReference type="EnsemblPlants" id="OBART03G24100.1"/>
    </source>
</evidence>
<reference evidence="3" key="1">
    <citation type="journal article" date="2009" name="Rice">
        <title>De Novo Next Generation Sequencing of Plant Genomes.</title>
        <authorList>
            <person name="Rounsley S."/>
            <person name="Marri P.R."/>
            <person name="Yu Y."/>
            <person name="He R."/>
            <person name="Sisneros N."/>
            <person name="Goicoechea J.L."/>
            <person name="Lee S.J."/>
            <person name="Angelova A."/>
            <person name="Kudrna D."/>
            <person name="Luo M."/>
            <person name="Affourtit J."/>
            <person name="Desany B."/>
            <person name="Knight J."/>
            <person name="Niazi F."/>
            <person name="Egholm M."/>
            <person name="Wing R.A."/>
        </authorList>
    </citation>
    <scope>NUCLEOTIDE SEQUENCE [LARGE SCALE GENOMIC DNA]</scope>
    <source>
        <strain evidence="3">cv. IRGC 105608</strain>
    </source>
</reference>
<keyword evidence="4" id="KW-1185">Reference proteome</keyword>
<proteinExistence type="predicted"/>
<reference evidence="3" key="2">
    <citation type="submission" date="2015-03" db="UniProtKB">
        <authorList>
            <consortium name="EnsemblPlants"/>
        </authorList>
    </citation>
    <scope>IDENTIFICATION</scope>
</reference>
<name>A0A0D3FKQ0_9ORYZ</name>
<sequence length="141" mass="15512">MGGRAERRRSRGWVYALYQTCEIVLALFAPMIGCRPRRTPAYLPRWQAMEGDGGAECCRESDLRLAMLSRNHGLQSADVASLSRRPSTDDVDGSAYLVDPSPPPTTPSPAALSLPRSWRIARRSEGRTPGRARLPPPPPQS</sequence>
<dbReference type="Gramene" id="OBART03G24100.1">
    <property type="protein sequence ID" value="OBART03G24100.1"/>
    <property type="gene ID" value="OBART03G24100"/>
</dbReference>
<dbReference type="HOGENOM" id="CLU_1828262_0_0_1"/>
<dbReference type="EnsemblPlants" id="OBART03G24100.1">
    <property type="protein sequence ID" value="OBART03G24100.1"/>
    <property type="gene ID" value="OBART03G24100"/>
</dbReference>
<organism evidence="3">
    <name type="scientific">Oryza barthii</name>
    <dbReference type="NCBI Taxonomy" id="65489"/>
    <lineage>
        <taxon>Eukaryota</taxon>
        <taxon>Viridiplantae</taxon>
        <taxon>Streptophyta</taxon>
        <taxon>Embryophyta</taxon>
        <taxon>Tracheophyta</taxon>
        <taxon>Spermatophyta</taxon>
        <taxon>Magnoliopsida</taxon>
        <taxon>Liliopsida</taxon>
        <taxon>Poales</taxon>
        <taxon>Poaceae</taxon>
        <taxon>BOP clade</taxon>
        <taxon>Oryzoideae</taxon>
        <taxon>Oryzeae</taxon>
        <taxon>Oryzinae</taxon>
        <taxon>Oryza</taxon>
    </lineage>
</organism>
<keyword evidence="2" id="KW-0472">Membrane</keyword>
<keyword evidence="2" id="KW-0812">Transmembrane</keyword>
<keyword evidence="2" id="KW-1133">Transmembrane helix</keyword>
<evidence type="ECO:0000313" key="4">
    <source>
        <dbReference type="Proteomes" id="UP000026960"/>
    </source>
</evidence>
<evidence type="ECO:0000256" key="1">
    <source>
        <dbReference type="SAM" id="MobiDB-lite"/>
    </source>
</evidence>
<feature type="region of interest" description="Disordered" evidence="1">
    <location>
        <begin position="75"/>
        <end position="141"/>
    </location>
</feature>